<evidence type="ECO:0000313" key="2">
    <source>
        <dbReference type="Proteomes" id="UP001234178"/>
    </source>
</evidence>
<dbReference type="Proteomes" id="UP001234178">
    <property type="component" value="Unassembled WGS sequence"/>
</dbReference>
<sequence>MIELLDDDDDDATLEEEEENLVDKVIAAGTGHDENHVKEEEAFYPRYPEVGVPASLEHRNERNEIGWINSIKTWPDKSSFGIQLTPTRIAVIIAQVNARWQRET</sequence>
<proteinExistence type="predicted"/>
<name>A0ABR0A0J3_9CRUS</name>
<evidence type="ECO:0000313" key="1">
    <source>
        <dbReference type="EMBL" id="KAK4018679.1"/>
    </source>
</evidence>
<gene>
    <name evidence="1" type="ORF">OUZ56_000724</name>
</gene>
<dbReference type="EMBL" id="JAOYFB010000036">
    <property type="protein sequence ID" value="KAK4018679.1"/>
    <property type="molecule type" value="Genomic_DNA"/>
</dbReference>
<reference evidence="1 2" key="1">
    <citation type="journal article" date="2023" name="Nucleic Acids Res.">
        <title>The hologenome of Daphnia magna reveals possible DNA methylation and microbiome-mediated evolution of the host genome.</title>
        <authorList>
            <person name="Chaturvedi A."/>
            <person name="Li X."/>
            <person name="Dhandapani V."/>
            <person name="Marshall H."/>
            <person name="Kissane S."/>
            <person name="Cuenca-Cambronero M."/>
            <person name="Asole G."/>
            <person name="Calvet F."/>
            <person name="Ruiz-Romero M."/>
            <person name="Marangio P."/>
            <person name="Guigo R."/>
            <person name="Rago D."/>
            <person name="Mirbahai L."/>
            <person name="Eastwood N."/>
            <person name="Colbourne J.K."/>
            <person name="Zhou J."/>
            <person name="Mallon E."/>
            <person name="Orsini L."/>
        </authorList>
    </citation>
    <scope>NUCLEOTIDE SEQUENCE [LARGE SCALE GENOMIC DNA]</scope>
    <source>
        <strain evidence="1">LRV0_1</strain>
    </source>
</reference>
<accession>A0ABR0A0J3</accession>
<keyword evidence="2" id="KW-1185">Reference proteome</keyword>
<organism evidence="1 2">
    <name type="scientific">Daphnia magna</name>
    <dbReference type="NCBI Taxonomy" id="35525"/>
    <lineage>
        <taxon>Eukaryota</taxon>
        <taxon>Metazoa</taxon>
        <taxon>Ecdysozoa</taxon>
        <taxon>Arthropoda</taxon>
        <taxon>Crustacea</taxon>
        <taxon>Branchiopoda</taxon>
        <taxon>Diplostraca</taxon>
        <taxon>Cladocera</taxon>
        <taxon>Anomopoda</taxon>
        <taxon>Daphniidae</taxon>
        <taxon>Daphnia</taxon>
    </lineage>
</organism>
<comment type="caution">
    <text evidence="1">The sequence shown here is derived from an EMBL/GenBank/DDBJ whole genome shotgun (WGS) entry which is preliminary data.</text>
</comment>
<protein>
    <submittedName>
        <fullName evidence="1">Uncharacterized protein</fullName>
    </submittedName>
</protein>